<dbReference type="PANTHER" id="PTHR35042:SF1">
    <property type="entry name" value="DUF1772-DOMAIN-CONTAINING PROTEIN"/>
    <property type="match status" value="1"/>
</dbReference>
<evidence type="ECO:0000256" key="2">
    <source>
        <dbReference type="ARBA" id="ARBA00022692"/>
    </source>
</evidence>
<organism evidence="7 8">
    <name type="scientific">Saccharata proteae CBS 121410</name>
    <dbReference type="NCBI Taxonomy" id="1314787"/>
    <lineage>
        <taxon>Eukaryota</taxon>
        <taxon>Fungi</taxon>
        <taxon>Dikarya</taxon>
        <taxon>Ascomycota</taxon>
        <taxon>Pezizomycotina</taxon>
        <taxon>Dothideomycetes</taxon>
        <taxon>Dothideomycetes incertae sedis</taxon>
        <taxon>Botryosphaeriales</taxon>
        <taxon>Saccharataceae</taxon>
        <taxon>Saccharata</taxon>
    </lineage>
</organism>
<comment type="caution">
    <text evidence="7">The sequence shown here is derived from an EMBL/GenBank/DDBJ whole genome shotgun (WGS) entry which is preliminary data.</text>
</comment>
<evidence type="ECO:0000256" key="1">
    <source>
        <dbReference type="ARBA" id="ARBA00004141"/>
    </source>
</evidence>
<evidence type="ECO:0000256" key="4">
    <source>
        <dbReference type="ARBA" id="ARBA00023136"/>
    </source>
</evidence>
<dbReference type="Pfam" id="PF08592">
    <property type="entry name" value="Anthrone_oxy"/>
    <property type="match status" value="1"/>
</dbReference>
<dbReference type="InterPro" id="IPR013901">
    <property type="entry name" value="Anthrone_oxy"/>
</dbReference>
<accession>A0A9P4HMD8</accession>
<dbReference type="OrthoDB" id="5954308at2759"/>
<dbReference type="PANTHER" id="PTHR35042">
    <property type="entry name" value="ANTHRONE OXYGENASE ENCC"/>
    <property type="match status" value="1"/>
</dbReference>
<keyword evidence="8" id="KW-1185">Reference proteome</keyword>
<dbReference type="EMBL" id="ML978819">
    <property type="protein sequence ID" value="KAF2083247.1"/>
    <property type="molecule type" value="Genomic_DNA"/>
</dbReference>
<feature type="transmembrane region" description="Helical" evidence="6">
    <location>
        <begin position="94"/>
        <end position="114"/>
    </location>
</feature>
<comment type="subcellular location">
    <subcellularLocation>
        <location evidence="1">Membrane</location>
        <topology evidence="1">Multi-pass membrane protein</topology>
    </subcellularLocation>
</comment>
<sequence>MADYQMPVLFRTAQVVGITSSAFLAGSIATFSFALIPPLELGPAPLLARQWRLGYHIGSSVNPPIAVLGAASFVYLSWAESQSTLGNVFTTANYFYFAAAALVPAIVPYTLIAMKGINGKLFAKAAMFSQEGDVDEKAREISNDEVDGIHEQEFGAWVWRELL</sequence>
<reference evidence="7" key="1">
    <citation type="journal article" date="2020" name="Stud. Mycol.">
        <title>101 Dothideomycetes genomes: a test case for predicting lifestyles and emergence of pathogens.</title>
        <authorList>
            <person name="Haridas S."/>
            <person name="Albert R."/>
            <person name="Binder M."/>
            <person name="Bloem J."/>
            <person name="Labutti K."/>
            <person name="Salamov A."/>
            <person name="Andreopoulos B."/>
            <person name="Baker S."/>
            <person name="Barry K."/>
            <person name="Bills G."/>
            <person name="Bluhm B."/>
            <person name="Cannon C."/>
            <person name="Castanera R."/>
            <person name="Culley D."/>
            <person name="Daum C."/>
            <person name="Ezra D."/>
            <person name="Gonzalez J."/>
            <person name="Henrissat B."/>
            <person name="Kuo A."/>
            <person name="Liang C."/>
            <person name="Lipzen A."/>
            <person name="Lutzoni F."/>
            <person name="Magnuson J."/>
            <person name="Mondo S."/>
            <person name="Nolan M."/>
            <person name="Ohm R."/>
            <person name="Pangilinan J."/>
            <person name="Park H.-J."/>
            <person name="Ramirez L."/>
            <person name="Alfaro M."/>
            <person name="Sun H."/>
            <person name="Tritt A."/>
            <person name="Yoshinaga Y."/>
            <person name="Zwiers L.-H."/>
            <person name="Turgeon B."/>
            <person name="Goodwin S."/>
            <person name="Spatafora J."/>
            <person name="Crous P."/>
            <person name="Grigoriev I."/>
        </authorList>
    </citation>
    <scope>NUCLEOTIDE SEQUENCE</scope>
    <source>
        <strain evidence="7">CBS 121410</strain>
    </source>
</reference>
<evidence type="ECO:0000256" key="3">
    <source>
        <dbReference type="ARBA" id="ARBA00022989"/>
    </source>
</evidence>
<dbReference type="AlphaFoldDB" id="A0A9P4HMD8"/>
<dbReference type="Proteomes" id="UP000799776">
    <property type="component" value="Unassembled WGS sequence"/>
</dbReference>
<evidence type="ECO:0000256" key="5">
    <source>
        <dbReference type="ARBA" id="ARBA00034313"/>
    </source>
</evidence>
<evidence type="ECO:0000256" key="6">
    <source>
        <dbReference type="SAM" id="Phobius"/>
    </source>
</evidence>
<comment type="similarity">
    <text evidence="5">Belongs to the anthrone oxygenase family.</text>
</comment>
<feature type="transmembrane region" description="Helical" evidence="6">
    <location>
        <begin position="12"/>
        <end position="36"/>
    </location>
</feature>
<keyword evidence="4 6" id="KW-0472">Membrane</keyword>
<evidence type="ECO:0000313" key="8">
    <source>
        <dbReference type="Proteomes" id="UP000799776"/>
    </source>
</evidence>
<name>A0A9P4HMD8_9PEZI</name>
<proteinExistence type="inferred from homology"/>
<protein>
    <submittedName>
        <fullName evidence="7">Uncharacterized protein</fullName>
    </submittedName>
</protein>
<feature type="transmembrane region" description="Helical" evidence="6">
    <location>
        <begin position="57"/>
        <end position="78"/>
    </location>
</feature>
<dbReference type="GO" id="GO:0016020">
    <property type="term" value="C:membrane"/>
    <property type="evidence" value="ECO:0007669"/>
    <property type="project" value="UniProtKB-SubCell"/>
</dbReference>
<keyword evidence="2 6" id="KW-0812">Transmembrane</keyword>
<evidence type="ECO:0000313" key="7">
    <source>
        <dbReference type="EMBL" id="KAF2083247.1"/>
    </source>
</evidence>
<gene>
    <name evidence="7" type="ORF">K490DRAFT_60651</name>
</gene>
<keyword evidence="3 6" id="KW-1133">Transmembrane helix</keyword>